<dbReference type="InterPro" id="IPR046342">
    <property type="entry name" value="CBS_dom_sf"/>
</dbReference>
<dbReference type="InterPro" id="IPR000644">
    <property type="entry name" value="CBS_dom"/>
</dbReference>
<dbReference type="CDD" id="cd04623">
    <property type="entry name" value="CBS_pair_bac_euk"/>
    <property type="match status" value="1"/>
</dbReference>
<reference evidence="4 5" key="1">
    <citation type="journal article" date="2013" name="Genome Announc.">
        <title>Draft Genome Sequence for Caulobacter sp. Strain OR37, a Bacterium Tolerant to Heavy Metals.</title>
        <authorList>
            <person name="Utturkar S.M."/>
            <person name="Bollmann A."/>
            <person name="Brzoska R.M."/>
            <person name="Klingeman D.M."/>
            <person name="Epstein S.E."/>
            <person name="Palumbo A.V."/>
            <person name="Brown S.D."/>
        </authorList>
    </citation>
    <scope>NUCLEOTIDE SEQUENCE [LARGE SCALE GENOMIC DNA]</scope>
    <source>
        <strain evidence="4 5">OR37</strain>
    </source>
</reference>
<comment type="caution">
    <text evidence="4">The sequence shown here is derived from an EMBL/GenBank/DDBJ whole genome shotgun (WGS) entry which is preliminary data.</text>
</comment>
<evidence type="ECO:0000256" key="1">
    <source>
        <dbReference type="ARBA" id="ARBA00023122"/>
    </source>
</evidence>
<dbReference type="InterPro" id="IPR051257">
    <property type="entry name" value="Diverse_CBS-Domain"/>
</dbReference>
<evidence type="ECO:0000259" key="3">
    <source>
        <dbReference type="PROSITE" id="PS51371"/>
    </source>
</evidence>
<dbReference type="AlphaFoldDB" id="R0EJD4"/>
<name>R0EJD4_CAUVI</name>
<dbReference type="PATRIC" id="fig|1292034.3.peg.2769"/>
<feature type="domain" description="CBS" evidence="3">
    <location>
        <begin position="76"/>
        <end position="132"/>
    </location>
</feature>
<dbReference type="eggNOG" id="COG0517">
    <property type="taxonomic scope" value="Bacteria"/>
</dbReference>
<dbReference type="SUPFAM" id="SSF54631">
    <property type="entry name" value="CBS-domain pair"/>
    <property type="match status" value="1"/>
</dbReference>
<dbReference type="SMART" id="SM00116">
    <property type="entry name" value="CBS"/>
    <property type="match status" value="2"/>
</dbReference>
<keyword evidence="1 2" id="KW-0129">CBS domain</keyword>
<dbReference type="Gene3D" id="3.10.580.10">
    <property type="entry name" value="CBS-domain"/>
    <property type="match status" value="1"/>
</dbReference>
<evidence type="ECO:0000313" key="4">
    <source>
        <dbReference type="EMBL" id="ENZ81232.1"/>
    </source>
</evidence>
<evidence type="ECO:0000313" key="5">
    <source>
        <dbReference type="Proteomes" id="UP000013063"/>
    </source>
</evidence>
<dbReference type="OrthoDB" id="9807125at2"/>
<keyword evidence="5" id="KW-1185">Reference proteome</keyword>
<dbReference type="PROSITE" id="PS51371">
    <property type="entry name" value="CBS"/>
    <property type="match status" value="2"/>
</dbReference>
<evidence type="ECO:0000256" key="2">
    <source>
        <dbReference type="PROSITE-ProRule" id="PRU00703"/>
    </source>
</evidence>
<dbReference type="EMBL" id="APMP01000019">
    <property type="protein sequence ID" value="ENZ81232.1"/>
    <property type="molecule type" value="Genomic_DNA"/>
</dbReference>
<accession>R0EJD4</accession>
<dbReference type="Proteomes" id="UP000013063">
    <property type="component" value="Unassembled WGS sequence"/>
</dbReference>
<gene>
    <name evidence="4" type="ORF">OR37_02790</name>
</gene>
<dbReference type="InterPro" id="IPR044725">
    <property type="entry name" value="CBSX3_CBS_dom"/>
</dbReference>
<sequence length="143" mass="15190">MLVSQILKDKGDLVFTASPQETVGAAAALLHTRKVGAMVVVDDKEAVVGIVSERDIVRVIAKEGASALTKPISACMSANVIFAQPDETVEALLERMTDRRIRHLPVVKGGRLAGIISIGDLVKYKIHEAQAEADGLKAYITAG</sequence>
<dbReference type="PANTHER" id="PTHR43080">
    <property type="entry name" value="CBS DOMAIN-CONTAINING PROTEIN CBSX3, MITOCHONDRIAL"/>
    <property type="match status" value="1"/>
</dbReference>
<dbReference type="RefSeq" id="WP_004621077.1">
    <property type="nucleotide sequence ID" value="NZ_APMP01000019.1"/>
</dbReference>
<protein>
    <recommendedName>
        <fullName evidence="3">CBS domain-containing protein</fullName>
    </recommendedName>
</protein>
<dbReference type="PANTHER" id="PTHR43080:SF2">
    <property type="entry name" value="CBS DOMAIN-CONTAINING PROTEIN"/>
    <property type="match status" value="1"/>
</dbReference>
<dbReference type="Pfam" id="PF00571">
    <property type="entry name" value="CBS"/>
    <property type="match status" value="2"/>
</dbReference>
<organism evidence="4 5">
    <name type="scientific">Caulobacter vibrioides OR37</name>
    <dbReference type="NCBI Taxonomy" id="1292034"/>
    <lineage>
        <taxon>Bacteria</taxon>
        <taxon>Pseudomonadati</taxon>
        <taxon>Pseudomonadota</taxon>
        <taxon>Alphaproteobacteria</taxon>
        <taxon>Caulobacterales</taxon>
        <taxon>Caulobacteraceae</taxon>
        <taxon>Caulobacter</taxon>
    </lineage>
</organism>
<dbReference type="STRING" id="1292034.OR37_02790"/>
<feature type="domain" description="CBS" evidence="3">
    <location>
        <begin position="6"/>
        <end position="66"/>
    </location>
</feature>
<proteinExistence type="predicted"/>